<accession>A0ABU9Y2G4</accession>
<dbReference type="EMBL" id="JBDIME010000006">
    <property type="protein sequence ID" value="MEN2789957.1"/>
    <property type="molecule type" value="Genomic_DNA"/>
</dbReference>
<evidence type="ECO:0000313" key="2">
    <source>
        <dbReference type="EMBL" id="MEN2789957.1"/>
    </source>
</evidence>
<protein>
    <submittedName>
        <fullName evidence="2">Uncharacterized protein</fullName>
    </submittedName>
</protein>
<feature type="chain" id="PRO_5045177478" evidence="1">
    <location>
        <begin position="25"/>
        <end position="189"/>
    </location>
</feature>
<reference evidence="2 3" key="1">
    <citation type="submission" date="2024-05" db="EMBL/GenBank/DDBJ databases">
        <authorList>
            <person name="Liu Q."/>
            <person name="Xin Y.-H."/>
        </authorList>
    </citation>
    <scope>NUCLEOTIDE SEQUENCE [LARGE SCALE GENOMIC DNA]</scope>
    <source>
        <strain evidence="2 3">CGMCC 1.10181</strain>
    </source>
</reference>
<name>A0ABU9Y2G4_9SPHN</name>
<gene>
    <name evidence="2" type="ORF">ABC974_09995</name>
</gene>
<evidence type="ECO:0000313" key="3">
    <source>
        <dbReference type="Proteomes" id="UP001419910"/>
    </source>
</evidence>
<keyword evidence="1" id="KW-0732">Signal</keyword>
<dbReference type="Proteomes" id="UP001419910">
    <property type="component" value="Unassembled WGS sequence"/>
</dbReference>
<organism evidence="2 3">
    <name type="scientific">Sphingomonas oligophenolica</name>
    <dbReference type="NCBI Taxonomy" id="301154"/>
    <lineage>
        <taxon>Bacteria</taxon>
        <taxon>Pseudomonadati</taxon>
        <taxon>Pseudomonadota</taxon>
        <taxon>Alphaproteobacteria</taxon>
        <taxon>Sphingomonadales</taxon>
        <taxon>Sphingomonadaceae</taxon>
        <taxon>Sphingomonas</taxon>
    </lineage>
</organism>
<proteinExistence type="predicted"/>
<comment type="caution">
    <text evidence="2">The sequence shown here is derived from an EMBL/GenBank/DDBJ whole genome shotgun (WGS) entry which is preliminary data.</text>
</comment>
<feature type="signal peptide" evidence="1">
    <location>
        <begin position="1"/>
        <end position="24"/>
    </location>
</feature>
<sequence>MPLHSLRVAIIAAALAAVPTTAFAQTPQDSGITYDCDTAANHFSELILPAGAAPFTVAGKVRLNQVAASKEYLPLARLAISNASDQPGPSDQAWAGFEFDMVPADKKNPAASIVAYSIRETGKKPDMQPIAIASGAEIPFSVLYDGTHVTVSVDGHEKQFAFTAAKPVVSIVCSTGEFLYTNLLIRPRG</sequence>
<evidence type="ECO:0000256" key="1">
    <source>
        <dbReference type="SAM" id="SignalP"/>
    </source>
</evidence>
<dbReference type="RefSeq" id="WP_343891257.1">
    <property type="nucleotide sequence ID" value="NZ_BAAAEH010000040.1"/>
</dbReference>
<keyword evidence="3" id="KW-1185">Reference proteome</keyword>